<dbReference type="GO" id="GO:0009636">
    <property type="term" value="P:response to toxic substance"/>
    <property type="evidence" value="ECO:0007669"/>
    <property type="project" value="UniProtKB-ARBA"/>
</dbReference>
<feature type="transmembrane region" description="Helical" evidence="9">
    <location>
        <begin position="340"/>
        <end position="359"/>
    </location>
</feature>
<comment type="caution">
    <text evidence="9">Lacks conserved residue(s) required for the propagation of feature annotation.</text>
</comment>
<dbReference type="GO" id="GO:0042910">
    <property type="term" value="F:xenobiotic transmembrane transporter activity"/>
    <property type="evidence" value="ECO:0007669"/>
    <property type="project" value="TreeGrafter"/>
</dbReference>
<feature type="transmembrane region" description="Helical" evidence="9">
    <location>
        <begin position="537"/>
        <end position="555"/>
    </location>
</feature>
<dbReference type="NCBIfam" id="NF000282">
    <property type="entry name" value="RND_permease_1"/>
    <property type="match status" value="1"/>
</dbReference>
<sequence>MSNFFIDRPIFAWVIAILITLGGVLAIDDLGVQSYPNIAPPQVSIVAHYPGASSSTAEGSVTEVIEQQLTGIDNLLYFNSSTSSSGRVAITLTFKPGTNPDIAAVQTQNQVSRAEPLLPPEVLAQGIVVAKANPDTLMAVALSSDNPAIGRDRLNDIVASQVLNPISRIPGVGATNQFGAEYAMRIWLNPEKMHGYGLSATDVINALKEQNIQVAAGTLGADPAVKGWGFTANVTGENLFSTPGQFLNIILRANPDGTVVKLGDIATADFGPRNYGFDTIYDGKPIGAFAIQTLPGANGLTVAKAVRAEMAKLQVGFPEGVSWFVPYDTTTFITISIQDVLTTLVEALVLVFLVMLIFLQNFRATLIPAIVIPVALLGAFIGMDALGFTINQLSLFGMVMAIGIVVDDAIVVIENIERIMTEQGLSPKEAARKGMKEISGAVVAITAVLLAVFVPSALQSGSTGIIYRQFALTIAVSMFFSAFLALTFTPALCAKYLKPEHERKKNVLFRKFNDMLGWTHHTYVGHVAHAVRHAPRWMVVFLVVAVMAGFLYARLPGSFVPQEDQGYLLAMVQLPPGATKQRSEAVMSQVWGVLQKDPEIEHMMQIVGFSPVGSGENNGMAFIQLTDWSKRKLTAEQLIPRLNKQLHKDIRDASIVVVNLPTVHGLGQFGGFDMYLEDTGGLGRTALNQALETALAKAKGDKVLVNVRPNQLPPAPQLDFNIDRVQAASMGLSATDVANAASLMLAPTQVGQMFAEGRVKFVMLQAAAPYRMSRSAFNDFYTPSSTRKNPDGTPAMIPISSVIKSHWDLVSPSLARFNGNPAIEVVGDAAAGFASGQAMDAMQNIVAHDLPHGFGFDWAGESFQEAASSSGAPMLMALSILVVFLALAALYESWSVPVSVLLIVPLTLLGTVLFTMGRGLSNDVFFKIGLVTVIGLAAKNAILIIEYAVAAQGEGKTLREAILTAARLRFRPILMTSFAFILGVFPLFISTGAGANARHAIGTGVIGGMLFATIFGLLLIPVFYVVVRRIAGDKLDEVRVAERTSRARGDLI</sequence>
<keyword evidence="8 9" id="KW-0472">Membrane</keyword>
<evidence type="ECO:0000256" key="8">
    <source>
        <dbReference type="ARBA" id="ARBA00023136"/>
    </source>
</evidence>
<evidence type="ECO:0000256" key="1">
    <source>
        <dbReference type="ARBA" id="ARBA00004429"/>
    </source>
</evidence>
<feature type="transmembrane region" description="Helical" evidence="9">
    <location>
        <begin position="1001"/>
        <end position="1027"/>
    </location>
</feature>
<dbReference type="InterPro" id="IPR004764">
    <property type="entry name" value="MdtF-like"/>
</dbReference>
<dbReference type="Gene3D" id="3.30.70.1320">
    <property type="entry name" value="Multidrug efflux transporter AcrB pore domain like"/>
    <property type="match status" value="1"/>
</dbReference>
<accession>A0A4R3LRZ1</accession>
<keyword evidence="5 9" id="KW-0997">Cell inner membrane</keyword>
<evidence type="ECO:0000256" key="9">
    <source>
        <dbReference type="RuleBase" id="RU364070"/>
    </source>
</evidence>
<feature type="domain" description="SSD" evidence="10">
    <location>
        <begin position="380"/>
        <end position="495"/>
    </location>
</feature>
<keyword evidence="7 9" id="KW-1133">Transmembrane helix</keyword>
<dbReference type="PANTHER" id="PTHR32063:SF13">
    <property type="entry name" value="MULTIDRUG EFFLUX PUMP SUBUNIT ACRB-RELATED"/>
    <property type="match status" value="1"/>
</dbReference>
<keyword evidence="12" id="KW-1185">Reference proteome</keyword>
<gene>
    <name evidence="11" type="ORF">EDC26_11658</name>
</gene>
<feature type="transmembrane region" description="Helical" evidence="9">
    <location>
        <begin position="928"/>
        <end position="949"/>
    </location>
</feature>
<dbReference type="GO" id="GO:0015562">
    <property type="term" value="F:efflux transmembrane transporter activity"/>
    <property type="evidence" value="ECO:0007669"/>
    <property type="project" value="InterPro"/>
</dbReference>
<dbReference type="PANTHER" id="PTHR32063">
    <property type="match status" value="1"/>
</dbReference>
<dbReference type="InterPro" id="IPR000731">
    <property type="entry name" value="SSD"/>
</dbReference>
<feature type="transmembrane region" description="Helical" evidence="9">
    <location>
        <begin position="437"/>
        <end position="458"/>
    </location>
</feature>
<dbReference type="Gene3D" id="3.30.2090.10">
    <property type="entry name" value="Multidrug efflux transporter AcrB TolC docking domain, DN and DC subdomains"/>
    <property type="match status" value="2"/>
</dbReference>
<dbReference type="RefSeq" id="WP_132584677.1">
    <property type="nucleotide sequence ID" value="NZ_SMAJ01000016.1"/>
</dbReference>
<dbReference type="PROSITE" id="PS50156">
    <property type="entry name" value="SSD"/>
    <property type="match status" value="1"/>
</dbReference>
<dbReference type="EMBL" id="SMAJ01000016">
    <property type="protein sequence ID" value="TCT03091.1"/>
    <property type="molecule type" value="Genomic_DNA"/>
</dbReference>
<protein>
    <recommendedName>
        <fullName evidence="9">Efflux pump membrane transporter</fullName>
    </recommendedName>
</protein>
<feature type="transmembrane region" description="Helical" evidence="9">
    <location>
        <begin position="970"/>
        <end position="989"/>
    </location>
</feature>
<feature type="transmembrane region" description="Helical" evidence="9">
    <location>
        <begin position="470"/>
        <end position="494"/>
    </location>
</feature>
<evidence type="ECO:0000256" key="7">
    <source>
        <dbReference type="ARBA" id="ARBA00022989"/>
    </source>
</evidence>
<evidence type="ECO:0000256" key="6">
    <source>
        <dbReference type="ARBA" id="ARBA00022692"/>
    </source>
</evidence>
<evidence type="ECO:0000256" key="4">
    <source>
        <dbReference type="ARBA" id="ARBA00022475"/>
    </source>
</evidence>
<dbReference type="Proteomes" id="UP000295525">
    <property type="component" value="Unassembled WGS sequence"/>
</dbReference>
<evidence type="ECO:0000313" key="11">
    <source>
        <dbReference type="EMBL" id="TCT03091.1"/>
    </source>
</evidence>
<dbReference type="PRINTS" id="PR00702">
    <property type="entry name" value="ACRIFLAVINRP"/>
</dbReference>
<dbReference type="Gene3D" id="1.20.1640.10">
    <property type="entry name" value="Multidrug efflux transporter AcrB transmembrane domain"/>
    <property type="match status" value="2"/>
</dbReference>
<dbReference type="FunFam" id="3.30.70.1430:FF:000001">
    <property type="entry name" value="Efflux pump membrane transporter"/>
    <property type="match status" value="1"/>
</dbReference>
<dbReference type="AlphaFoldDB" id="A0A4R3LRZ1"/>
<comment type="similarity">
    <text evidence="2 9">Belongs to the resistance-nodulation-cell division (RND) (TC 2.A.6) family.</text>
</comment>
<dbReference type="SUPFAM" id="SSF82714">
    <property type="entry name" value="Multidrug efflux transporter AcrB TolC docking domain, DN and DC subdomains"/>
    <property type="match status" value="2"/>
</dbReference>
<evidence type="ECO:0000256" key="5">
    <source>
        <dbReference type="ARBA" id="ARBA00022519"/>
    </source>
</evidence>
<comment type="caution">
    <text evidence="11">The sequence shown here is derived from an EMBL/GenBank/DDBJ whole genome shotgun (WGS) entry which is preliminary data.</text>
</comment>
<name>A0A4R3LRZ1_9BURK</name>
<dbReference type="FunFam" id="1.20.1640.10:FF:000001">
    <property type="entry name" value="Efflux pump membrane transporter"/>
    <property type="match status" value="1"/>
</dbReference>
<dbReference type="SUPFAM" id="SSF82866">
    <property type="entry name" value="Multidrug efflux transporter AcrB transmembrane domain"/>
    <property type="match status" value="2"/>
</dbReference>
<dbReference type="OrthoDB" id="9176627at2"/>
<proteinExistence type="inferred from homology"/>
<dbReference type="InterPro" id="IPR027463">
    <property type="entry name" value="AcrB_DN_DC_subdom"/>
</dbReference>
<dbReference type="GO" id="GO:0005886">
    <property type="term" value="C:plasma membrane"/>
    <property type="evidence" value="ECO:0007669"/>
    <property type="project" value="UniProtKB-SubCell"/>
</dbReference>
<evidence type="ECO:0000256" key="2">
    <source>
        <dbReference type="ARBA" id="ARBA00010942"/>
    </source>
</evidence>
<dbReference type="SUPFAM" id="SSF82693">
    <property type="entry name" value="Multidrug efflux transporter AcrB pore domain, PN1, PN2, PC1 and PC2 subdomains"/>
    <property type="match status" value="4"/>
</dbReference>
<evidence type="ECO:0000259" key="10">
    <source>
        <dbReference type="PROSITE" id="PS50156"/>
    </source>
</evidence>
<feature type="transmembrane region" description="Helical" evidence="9">
    <location>
        <begin position="898"/>
        <end position="916"/>
    </location>
</feature>
<organism evidence="11 12">
    <name type="scientific">Paralcaligenes ureilyticus</name>
    <dbReference type="NCBI Taxonomy" id="627131"/>
    <lineage>
        <taxon>Bacteria</taxon>
        <taxon>Pseudomonadati</taxon>
        <taxon>Pseudomonadota</taxon>
        <taxon>Betaproteobacteria</taxon>
        <taxon>Burkholderiales</taxon>
        <taxon>Alcaligenaceae</taxon>
        <taxon>Paralcaligenes</taxon>
    </lineage>
</organism>
<comment type="subcellular location">
    <subcellularLocation>
        <location evidence="1 9">Cell inner membrane</location>
        <topology evidence="1 9">Multi-pass membrane protein</topology>
    </subcellularLocation>
</comment>
<keyword evidence="6 9" id="KW-0812">Transmembrane</keyword>
<feature type="transmembrane region" description="Helical" evidence="9">
    <location>
        <begin position="872"/>
        <end position="891"/>
    </location>
</feature>
<dbReference type="InterPro" id="IPR001036">
    <property type="entry name" value="Acrflvin-R"/>
</dbReference>
<feature type="transmembrane region" description="Helical" evidence="9">
    <location>
        <begin position="366"/>
        <end position="383"/>
    </location>
</feature>
<evidence type="ECO:0000256" key="3">
    <source>
        <dbReference type="ARBA" id="ARBA00022448"/>
    </source>
</evidence>
<evidence type="ECO:0000313" key="12">
    <source>
        <dbReference type="Proteomes" id="UP000295525"/>
    </source>
</evidence>
<keyword evidence="4" id="KW-1003">Cell membrane</keyword>
<dbReference type="Gene3D" id="3.30.70.1440">
    <property type="entry name" value="Multidrug efflux transporter AcrB pore domain"/>
    <property type="match status" value="1"/>
</dbReference>
<dbReference type="Pfam" id="PF00873">
    <property type="entry name" value="ACR_tran"/>
    <property type="match status" value="1"/>
</dbReference>
<reference evidence="11 12" key="1">
    <citation type="submission" date="2019-03" db="EMBL/GenBank/DDBJ databases">
        <title>Genomic Encyclopedia of Type Strains, Phase IV (KMG-IV): sequencing the most valuable type-strain genomes for metagenomic binning, comparative biology and taxonomic classification.</title>
        <authorList>
            <person name="Goeker M."/>
        </authorList>
    </citation>
    <scope>NUCLEOTIDE SEQUENCE [LARGE SCALE GENOMIC DNA]</scope>
    <source>
        <strain evidence="11 12">DSM 24591</strain>
    </source>
</reference>
<keyword evidence="3 9" id="KW-0813">Transport</keyword>
<dbReference type="Gene3D" id="3.30.70.1430">
    <property type="entry name" value="Multidrug efflux transporter AcrB pore domain"/>
    <property type="match status" value="2"/>
</dbReference>
<dbReference type="NCBIfam" id="TIGR00915">
    <property type="entry name" value="2A0602"/>
    <property type="match status" value="1"/>
</dbReference>